<comment type="similarity">
    <text evidence="1">Belongs to the short-chain dehydrogenases/reductases (SDR) family.</text>
</comment>
<gene>
    <name evidence="3" type="ORF">SAMN05421790_11644</name>
</gene>
<sequence length="324" mass="35261">MCPLTPGLLRNKLQTGTIEKRGVPILYPVYPYWGVETKISCQPLAFPPQHQPRQPGLESLMVPPPISENPHYRGSGKLLDRVAVITGGDSGIGRAVAIAFAKEGAHVVIPYLCEDGDAKATQMRVEELGRRCLPIRCDLTEEEAATEVIRQTLSTFGRLDILVNNHAVQFPQKSILEISPKQLELTFRTNIFSFFYLTRAALPHLHPGSSIINTTSVVAYEGHRELIDYSATKGAIVAFTRSLSQSLADRGIRVNAVAPGPIWTPLIPSSFSAEQVAPFGTDTPMKRAGQPFELAPTYVYLASEDSGYVTGQVLHVNGGVITGS</sequence>
<dbReference type="InterPro" id="IPR002347">
    <property type="entry name" value="SDR_fam"/>
</dbReference>
<dbReference type="Pfam" id="PF13561">
    <property type="entry name" value="adh_short_C2"/>
    <property type="match status" value="1"/>
</dbReference>
<dbReference type="InterPro" id="IPR036291">
    <property type="entry name" value="NAD(P)-bd_dom_sf"/>
</dbReference>
<dbReference type="GO" id="GO:0008206">
    <property type="term" value="P:bile acid metabolic process"/>
    <property type="evidence" value="ECO:0007669"/>
    <property type="project" value="UniProtKB-ARBA"/>
</dbReference>
<dbReference type="PRINTS" id="PR00080">
    <property type="entry name" value="SDRFAMILY"/>
</dbReference>
<dbReference type="NCBIfam" id="NF005214">
    <property type="entry name" value="PRK06701.1"/>
    <property type="match status" value="1"/>
</dbReference>
<evidence type="ECO:0000256" key="1">
    <source>
        <dbReference type="ARBA" id="ARBA00006484"/>
    </source>
</evidence>
<name>A0A1N7Q023_9BACL</name>
<dbReference type="InterPro" id="IPR020904">
    <property type="entry name" value="Sc_DH/Rdtase_CS"/>
</dbReference>
<accession>A0A1N7Q023</accession>
<dbReference type="FunFam" id="3.40.50.720:FF:000084">
    <property type="entry name" value="Short-chain dehydrogenase reductase"/>
    <property type="match status" value="1"/>
</dbReference>
<dbReference type="PRINTS" id="PR00081">
    <property type="entry name" value="GDHRDH"/>
</dbReference>
<evidence type="ECO:0000256" key="2">
    <source>
        <dbReference type="ARBA" id="ARBA00023002"/>
    </source>
</evidence>
<dbReference type="EMBL" id="FTOD01000016">
    <property type="protein sequence ID" value="SIT16202.1"/>
    <property type="molecule type" value="Genomic_DNA"/>
</dbReference>
<dbReference type="PANTHER" id="PTHR48107:SF16">
    <property type="entry name" value="NADPH-DEPENDENT ALDEHYDE REDUCTASE 1, CHLOROPLASTIC"/>
    <property type="match status" value="1"/>
</dbReference>
<dbReference type="Gene3D" id="3.40.50.720">
    <property type="entry name" value="NAD(P)-binding Rossmann-like Domain"/>
    <property type="match status" value="1"/>
</dbReference>
<keyword evidence="4" id="KW-1185">Reference proteome</keyword>
<keyword evidence="2" id="KW-0560">Oxidoreductase</keyword>
<dbReference type="PROSITE" id="PS00061">
    <property type="entry name" value="ADH_SHORT"/>
    <property type="match status" value="1"/>
</dbReference>
<dbReference type="CDD" id="cd05355">
    <property type="entry name" value="SDR_c1"/>
    <property type="match status" value="1"/>
</dbReference>
<organism evidence="3 4">
    <name type="scientific">Kroppenstedtia eburnea</name>
    <dbReference type="NCBI Taxonomy" id="714067"/>
    <lineage>
        <taxon>Bacteria</taxon>
        <taxon>Bacillati</taxon>
        <taxon>Bacillota</taxon>
        <taxon>Bacilli</taxon>
        <taxon>Bacillales</taxon>
        <taxon>Thermoactinomycetaceae</taxon>
        <taxon>Kroppenstedtia</taxon>
    </lineage>
</organism>
<dbReference type="AlphaFoldDB" id="A0A1N7Q023"/>
<evidence type="ECO:0000313" key="3">
    <source>
        <dbReference type="EMBL" id="SIT16202.1"/>
    </source>
</evidence>
<proteinExistence type="inferred from homology"/>
<evidence type="ECO:0000313" key="4">
    <source>
        <dbReference type="Proteomes" id="UP000186795"/>
    </source>
</evidence>
<dbReference type="SUPFAM" id="SSF51735">
    <property type="entry name" value="NAD(P)-binding Rossmann-fold domains"/>
    <property type="match status" value="1"/>
</dbReference>
<protein>
    <submittedName>
        <fullName evidence="3">NAD(P)-dependent dehydrogenase, short-chain alcohol dehydrogenase family</fullName>
    </submittedName>
</protein>
<dbReference type="GO" id="GO:0016614">
    <property type="term" value="F:oxidoreductase activity, acting on CH-OH group of donors"/>
    <property type="evidence" value="ECO:0007669"/>
    <property type="project" value="UniProtKB-ARBA"/>
</dbReference>
<dbReference type="PANTHER" id="PTHR48107">
    <property type="entry name" value="NADPH-DEPENDENT ALDEHYDE REDUCTASE-LIKE PROTEIN, CHLOROPLASTIC-RELATED"/>
    <property type="match status" value="1"/>
</dbReference>
<reference evidence="4" key="1">
    <citation type="submission" date="2017-01" db="EMBL/GenBank/DDBJ databases">
        <authorList>
            <person name="Varghese N."/>
            <person name="Submissions S."/>
        </authorList>
    </citation>
    <scope>NUCLEOTIDE SEQUENCE [LARGE SCALE GENOMIC DNA]</scope>
    <source>
        <strain evidence="4">DSM 45196</strain>
    </source>
</reference>
<dbReference type="Proteomes" id="UP000186795">
    <property type="component" value="Unassembled WGS sequence"/>
</dbReference>